<feature type="compositionally biased region" description="Low complexity" evidence="1">
    <location>
        <begin position="34"/>
        <end position="47"/>
    </location>
</feature>
<dbReference type="EMBL" id="JBBPBM010000002">
    <property type="protein sequence ID" value="KAK8597029.1"/>
    <property type="molecule type" value="Genomic_DNA"/>
</dbReference>
<proteinExistence type="predicted"/>
<protein>
    <submittedName>
        <fullName evidence="2">Uncharacterized protein</fullName>
    </submittedName>
</protein>
<reference evidence="2 3" key="1">
    <citation type="journal article" date="2024" name="G3 (Bethesda)">
        <title>Genome assembly of Hibiscus sabdariffa L. provides insights into metabolisms of medicinal natural products.</title>
        <authorList>
            <person name="Kim T."/>
        </authorList>
    </citation>
    <scope>NUCLEOTIDE SEQUENCE [LARGE SCALE GENOMIC DNA]</scope>
    <source>
        <strain evidence="2">TK-2024</strain>
        <tissue evidence="2">Old leaves</tissue>
    </source>
</reference>
<organism evidence="2 3">
    <name type="scientific">Hibiscus sabdariffa</name>
    <name type="common">roselle</name>
    <dbReference type="NCBI Taxonomy" id="183260"/>
    <lineage>
        <taxon>Eukaryota</taxon>
        <taxon>Viridiplantae</taxon>
        <taxon>Streptophyta</taxon>
        <taxon>Embryophyta</taxon>
        <taxon>Tracheophyta</taxon>
        <taxon>Spermatophyta</taxon>
        <taxon>Magnoliopsida</taxon>
        <taxon>eudicotyledons</taxon>
        <taxon>Gunneridae</taxon>
        <taxon>Pentapetalae</taxon>
        <taxon>rosids</taxon>
        <taxon>malvids</taxon>
        <taxon>Malvales</taxon>
        <taxon>Malvaceae</taxon>
        <taxon>Malvoideae</taxon>
        <taxon>Hibiscus</taxon>
    </lineage>
</organism>
<dbReference type="Proteomes" id="UP001472677">
    <property type="component" value="Unassembled WGS sequence"/>
</dbReference>
<sequence length="242" mass="27139">MVHVVRVSGISFKDESVVSEIRKACDVDVEQNKSETSSISLSESSKTPAPESEGRCDTFAANKHLGESDMLGIESNEVRGEHADIKFGGDNTFSSQKNKERFSQINVVDNAHIENTKGLRNESVMLEEDISLIHDKITNRALDDINCMGLGPKELNKKSTDPIQNKSYKSCWEKLMDNQNNSKFLDPLSNSKKPVLFVSLEEDEEPRALLLKLGKKTKVRRFSTLSGFQDKALSETERSKRD</sequence>
<feature type="region of interest" description="Disordered" evidence="1">
    <location>
        <begin position="29"/>
        <end position="55"/>
    </location>
</feature>
<evidence type="ECO:0000313" key="3">
    <source>
        <dbReference type="Proteomes" id="UP001472677"/>
    </source>
</evidence>
<comment type="caution">
    <text evidence="2">The sequence shown here is derived from an EMBL/GenBank/DDBJ whole genome shotgun (WGS) entry which is preliminary data.</text>
</comment>
<evidence type="ECO:0000256" key="1">
    <source>
        <dbReference type="SAM" id="MobiDB-lite"/>
    </source>
</evidence>
<keyword evidence="3" id="KW-1185">Reference proteome</keyword>
<evidence type="ECO:0000313" key="2">
    <source>
        <dbReference type="EMBL" id="KAK8597029.1"/>
    </source>
</evidence>
<name>A0ABR2G9Q1_9ROSI</name>
<accession>A0ABR2G9Q1</accession>
<gene>
    <name evidence="2" type="ORF">V6N12_065506</name>
</gene>